<proteinExistence type="predicted"/>
<dbReference type="AlphaFoldDB" id="A0A482TCA5"/>
<dbReference type="EMBL" id="RZHH01000002">
    <property type="protein sequence ID" value="RYJ13906.1"/>
    <property type="molecule type" value="Genomic_DNA"/>
</dbReference>
<accession>A0A482TCA5</accession>
<name>A0A482TCA5_9EURY</name>
<dbReference type="RefSeq" id="WP_129784321.1">
    <property type="nucleotide sequence ID" value="NZ_RZHH01000002.1"/>
</dbReference>
<evidence type="ECO:0000313" key="1">
    <source>
        <dbReference type="EMBL" id="RYJ13906.1"/>
    </source>
</evidence>
<gene>
    <name evidence="1" type="ORF">ELS19_07940</name>
</gene>
<protein>
    <submittedName>
        <fullName evidence="1">Uncharacterized protein</fullName>
    </submittedName>
</protein>
<organism evidence="1 2">
    <name type="scientific">Halogeometricum borinquense</name>
    <dbReference type="NCBI Taxonomy" id="60847"/>
    <lineage>
        <taxon>Archaea</taxon>
        <taxon>Methanobacteriati</taxon>
        <taxon>Methanobacteriota</taxon>
        <taxon>Stenosarchaea group</taxon>
        <taxon>Halobacteria</taxon>
        <taxon>Halobacteriales</taxon>
        <taxon>Haloferacaceae</taxon>
        <taxon>Halogeometricum</taxon>
    </lineage>
</organism>
<sequence length="271" mass="30412">MPSDDFNRTHALITDEYADALAQTTDALFPYATTALVRIDEPWADEEPDGDDCREAWDAVRERFDRRPERDNGDWEAWSVGVSDESGRKSVRRLVALTRGIIGRHFLFEVELAREGQTVFTAMPHHSSLAVDADSLPEEAFAATEDSLTKTAGCLVAEEPVAEWIAEERRWSVRSSICKETLDESRASCYGISNLRGLDVADNGTTLRLSWGLDGPISDDPIGRALTWTLEKLHRPPKALPCDDTERAERVADFLAETLRRYDGREIRGDD</sequence>
<evidence type="ECO:0000313" key="2">
    <source>
        <dbReference type="Proteomes" id="UP000294028"/>
    </source>
</evidence>
<dbReference type="Proteomes" id="UP000294028">
    <property type="component" value="Unassembled WGS sequence"/>
</dbReference>
<reference evidence="1 2" key="1">
    <citation type="submission" date="2018-12" db="EMBL/GenBank/DDBJ databases">
        <title>Genome analysis provides insights into bioremediation potentialities of Halogeometricum borinquense strain N11.</title>
        <authorList>
            <person name="Najjari A."/>
            <person name="Youssef N."/>
            <person name="Fhoula I."/>
            <person name="Ben Dhia O."/>
            <person name="Mahjoubi M."/>
            <person name="Ouzari H.I."/>
            <person name="Cherif A."/>
        </authorList>
    </citation>
    <scope>NUCLEOTIDE SEQUENCE [LARGE SCALE GENOMIC DNA]</scope>
    <source>
        <strain evidence="1 2">N11</strain>
    </source>
</reference>
<comment type="caution">
    <text evidence="1">The sequence shown here is derived from an EMBL/GenBank/DDBJ whole genome shotgun (WGS) entry which is preliminary data.</text>
</comment>